<organism evidence="9 10">
    <name type="scientific">Aquifex aeolicus</name>
    <dbReference type="NCBI Taxonomy" id="63363"/>
    <lineage>
        <taxon>Bacteria</taxon>
        <taxon>Pseudomonadati</taxon>
        <taxon>Aquificota</taxon>
        <taxon>Aquificia</taxon>
        <taxon>Aquificales</taxon>
        <taxon>Aquificaceae</taxon>
        <taxon>Aquifex</taxon>
    </lineage>
</organism>
<evidence type="ECO:0000256" key="1">
    <source>
        <dbReference type="ARBA" id="ARBA00004117"/>
    </source>
</evidence>
<keyword evidence="9" id="KW-0966">Cell projection</keyword>
<evidence type="ECO:0000256" key="3">
    <source>
        <dbReference type="ARBA" id="ARBA00017941"/>
    </source>
</evidence>
<dbReference type="InterPro" id="IPR006299">
    <property type="entry name" value="FlgC"/>
</dbReference>
<protein>
    <recommendedName>
        <fullName evidence="3 6">Flagellar basal-body rod protein FlgC</fullName>
    </recommendedName>
</protein>
<comment type="similarity">
    <text evidence="2">Belongs to the flagella basal body rod proteins family.</text>
</comment>
<evidence type="ECO:0000256" key="6">
    <source>
        <dbReference type="RuleBase" id="RU362062"/>
    </source>
</evidence>
<feature type="domain" description="Flagellar basal body rod protein N-terminal" evidence="7">
    <location>
        <begin position="8"/>
        <end position="30"/>
    </location>
</feature>
<gene>
    <name evidence="9" type="primary">flgC</name>
    <name evidence="9" type="ORF">EYH37_00960</name>
</gene>
<evidence type="ECO:0000313" key="10">
    <source>
        <dbReference type="Proteomes" id="UP000606463"/>
    </source>
</evidence>
<comment type="subunit">
    <text evidence="5 6">The basal body constitutes a major portion of the flagellar organelle and consists of four rings (L,P,S, and M) mounted on a central rod. The rod consists of about 26 subunits of FlgG in the distal portion, and FlgB, FlgC and FlgF are thought to build up the proximal portion of the rod with about 6 subunits each.</text>
</comment>
<dbReference type="PANTHER" id="PTHR30435">
    <property type="entry name" value="FLAGELLAR PROTEIN"/>
    <property type="match status" value="1"/>
</dbReference>
<keyword evidence="4 6" id="KW-0975">Bacterial flagellum</keyword>
<dbReference type="InterPro" id="IPR001444">
    <property type="entry name" value="Flag_bb_rod_N"/>
</dbReference>
<dbReference type="Pfam" id="PF00460">
    <property type="entry name" value="Flg_bb_rod"/>
    <property type="match status" value="1"/>
</dbReference>
<proteinExistence type="inferred from homology"/>
<dbReference type="Proteomes" id="UP000606463">
    <property type="component" value="Unassembled WGS sequence"/>
</dbReference>
<evidence type="ECO:0000256" key="5">
    <source>
        <dbReference type="ARBA" id="ARBA00025933"/>
    </source>
</evidence>
<dbReference type="AlphaFoldDB" id="A0A9D1CF99"/>
<evidence type="ECO:0000259" key="7">
    <source>
        <dbReference type="Pfam" id="PF00460"/>
    </source>
</evidence>
<comment type="caution">
    <text evidence="9">The sequence shown here is derived from an EMBL/GenBank/DDBJ whole genome shotgun (WGS) entry which is preliminary data.</text>
</comment>
<keyword evidence="9" id="KW-0282">Flagellum</keyword>
<name>A0A9D1CF99_AQUAO</name>
<dbReference type="InterPro" id="IPR010930">
    <property type="entry name" value="Flg_bb/hook_C_dom"/>
</dbReference>
<dbReference type="InterPro" id="IPR019776">
    <property type="entry name" value="Flagellar_basal_body_rod_CS"/>
</dbReference>
<dbReference type="GO" id="GO:0071978">
    <property type="term" value="P:bacterial-type flagellum-dependent swarming motility"/>
    <property type="evidence" value="ECO:0007669"/>
    <property type="project" value="TreeGrafter"/>
</dbReference>
<dbReference type="Pfam" id="PF06429">
    <property type="entry name" value="Flg_bbr_C"/>
    <property type="match status" value="1"/>
</dbReference>
<evidence type="ECO:0000259" key="8">
    <source>
        <dbReference type="Pfam" id="PF06429"/>
    </source>
</evidence>
<evidence type="ECO:0000313" key="9">
    <source>
        <dbReference type="EMBL" id="HIP97927.1"/>
    </source>
</evidence>
<evidence type="ECO:0000256" key="4">
    <source>
        <dbReference type="ARBA" id="ARBA00023143"/>
    </source>
</evidence>
<dbReference type="GO" id="GO:0030694">
    <property type="term" value="C:bacterial-type flagellum basal body, rod"/>
    <property type="evidence" value="ECO:0007669"/>
    <property type="project" value="UniProtKB-UniRule"/>
</dbReference>
<dbReference type="PROSITE" id="PS00588">
    <property type="entry name" value="FLAGELLA_BB_ROD"/>
    <property type="match status" value="1"/>
</dbReference>
<dbReference type="PANTHER" id="PTHR30435:SF2">
    <property type="entry name" value="FLAGELLAR BASAL-BODY ROD PROTEIN FLGC"/>
    <property type="match status" value="1"/>
</dbReference>
<accession>A0A9D1CF99</accession>
<dbReference type="NCBIfam" id="TIGR01395">
    <property type="entry name" value="FlgC"/>
    <property type="match status" value="1"/>
</dbReference>
<keyword evidence="9" id="KW-0969">Cilium</keyword>
<sequence>MDFKVFDVIASGLAAERIRLNTIASNLANLESYKKNGKPYKRLEPVFRAMVNEETYKSGIAKVKVEKIVQSPYPVVKVYDPSNPLADKEGYVEKPNVNIVKEMTDLITASRVYQANLNALNLNRDLILKTLEMWR</sequence>
<dbReference type="EMBL" id="DQVE01000011">
    <property type="protein sequence ID" value="HIP97927.1"/>
    <property type="molecule type" value="Genomic_DNA"/>
</dbReference>
<reference evidence="9" key="1">
    <citation type="journal article" date="2020" name="ISME J.">
        <title>Gammaproteobacteria mediating utilization of methyl-, sulfur- and petroleum organic compounds in deep ocean hydrothermal plumes.</title>
        <authorList>
            <person name="Zhou Z."/>
            <person name="Liu Y."/>
            <person name="Pan J."/>
            <person name="Cron B.R."/>
            <person name="Toner B.M."/>
            <person name="Anantharaman K."/>
            <person name="Breier J.A."/>
            <person name="Dick G.J."/>
            <person name="Li M."/>
        </authorList>
    </citation>
    <scope>NUCLEOTIDE SEQUENCE</scope>
    <source>
        <strain evidence="9">SZUA-1501</strain>
    </source>
</reference>
<evidence type="ECO:0000256" key="2">
    <source>
        <dbReference type="ARBA" id="ARBA00009677"/>
    </source>
</evidence>
<feature type="domain" description="Flagellar basal-body/hook protein C-terminal" evidence="8">
    <location>
        <begin position="89"/>
        <end position="127"/>
    </location>
</feature>
<comment type="subcellular location">
    <subcellularLocation>
        <location evidence="1 6">Bacterial flagellum basal body</location>
    </subcellularLocation>
</comment>